<dbReference type="AlphaFoldDB" id="A0A2S7UFQ9"/>
<dbReference type="EMBL" id="MTPW01000001">
    <property type="protein sequence ID" value="PQJ33042.1"/>
    <property type="molecule type" value="Genomic_DNA"/>
</dbReference>
<evidence type="ECO:0000313" key="6">
    <source>
        <dbReference type="Proteomes" id="UP000239747"/>
    </source>
</evidence>
<dbReference type="PANTHER" id="PTHR39181">
    <property type="entry name" value="TYROSINE-PROTEIN PHOSPHATASE YWQE"/>
    <property type="match status" value="1"/>
</dbReference>
<accession>A0A2S7UFQ9</accession>
<dbReference type="Gene3D" id="3.20.20.140">
    <property type="entry name" value="Metal-dependent hydrolases"/>
    <property type="match status" value="1"/>
</dbReference>
<name>A0A2S7UFQ9_9FLAO</name>
<dbReference type="RefSeq" id="WP_105072096.1">
    <property type="nucleotide sequence ID" value="NZ_MTPW01000001.1"/>
</dbReference>
<dbReference type="GO" id="GO:0004725">
    <property type="term" value="F:protein tyrosine phosphatase activity"/>
    <property type="evidence" value="ECO:0007669"/>
    <property type="project" value="UniProtKB-EC"/>
</dbReference>
<evidence type="ECO:0000256" key="1">
    <source>
        <dbReference type="ARBA" id="ARBA00005750"/>
    </source>
</evidence>
<keyword evidence="3" id="KW-0378">Hydrolase</keyword>
<comment type="catalytic activity">
    <reaction evidence="4">
        <text>O-phospho-L-tyrosyl-[protein] + H2O = L-tyrosyl-[protein] + phosphate</text>
        <dbReference type="Rhea" id="RHEA:10684"/>
        <dbReference type="Rhea" id="RHEA-COMP:10136"/>
        <dbReference type="Rhea" id="RHEA-COMP:20101"/>
        <dbReference type="ChEBI" id="CHEBI:15377"/>
        <dbReference type="ChEBI" id="CHEBI:43474"/>
        <dbReference type="ChEBI" id="CHEBI:46858"/>
        <dbReference type="ChEBI" id="CHEBI:61978"/>
        <dbReference type="EC" id="3.1.3.48"/>
    </reaction>
</comment>
<reference evidence="5 6" key="1">
    <citation type="submission" date="2017-01" db="EMBL/GenBank/DDBJ databases">
        <title>Trade-off between light-utilization and light-protection in marine flavobacteria.</title>
        <authorList>
            <person name="Kumagai Y."/>
            <person name="Yoshizawa S."/>
            <person name="Kogure K."/>
            <person name="Iwasaki W."/>
        </authorList>
    </citation>
    <scope>NUCLEOTIDE SEQUENCE [LARGE SCALE GENOMIC DNA]</scope>
    <source>
        <strain evidence="5 6">KCTC 32109</strain>
    </source>
</reference>
<evidence type="ECO:0000256" key="3">
    <source>
        <dbReference type="ARBA" id="ARBA00022801"/>
    </source>
</evidence>
<organism evidence="5 6">
    <name type="scientific">Nonlabens arenilitoris</name>
    <dbReference type="NCBI Taxonomy" id="1217969"/>
    <lineage>
        <taxon>Bacteria</taxon>
        <taxon>Pseudomonadati</taxon>
        <taxon>Bacteroidota</taxon>
        <taxon>Flavobacteriia</taxon>
        <taxon>Flavobacteriales</taxon>
        <taxon>Flavobacteriaceae</taxon>
        <taxon>Nonlabens</taxon>
    </lineage>
</organism>
<proteinExistence type="inferred from homology"/>
<comment type="similarity">
    <text evidence="1">Belongs to the metallo-dependent hydrolases superfamily. CpsB/CapC family.</text>
</comment>
<dbReference type="Proteomes" id="UP000239747">
    <property type="component" value="Unassembled WGS sequence"/>
</dbReference>
<protein>
    <recommendedName>
        <fullName evidence="2">protein-tyrosine-phosphatase</fullName>
        <ecNumber evidence="2">3.1.3.48</ecNumber>
    </recommendedName>
</protein>
<dbReference type="SUPFAM" id="SSF89550">
    <property type="entry name" value="PHP domain-like"/>
    <property type="match status" value="1"/>
</dbReference>
<dbReference type="GO" id="GO:0030145">
    <property type="term" value="F:manganese ion binding"/>
    <property type="evidence" value="ECO:0007669"/>
    <property type="project" value="InterPro"/>
</dbReference>
<keyword evidence="6" id="KW-1185">Reference proteome</keyword>
<gene>
    <name evidence="5" type="ORF">BST92_14420</name>
</gene>
<dbReference type="PIRSF" id="PIRSF016557">
    <property type="entry name" value="Caps_synth_CpsB"/>
    <property type="match status" value="1"/>
</dbReference>
<evidence type="ECO:0000313" key="5">
    <source>
        <dbReference type="EMBL" id="PQJ33042.1"/>
    </source>
</evidence>
<dbReference type="InterPro" id="IPR016195">
    <property type="entry name" value="Pol/histidinol_Pase-like"/>
</dbReference>
<dbReference type="EC" id="3.1.3.48" evidence="2"/>
<evidence type="ECO:0000256" key="2">
    <source>
        <dbReference type="ARBA" id="ARBA00013064"/>
    </source>
</evidence>
<dbReference type="OrthoDB" id="9788539at2"/>
<comment type="caution">
    <text evidence="5">The sequence shown here is derived from an EMBL/GenBank/DDBJ whole genome shotgun (WGS) entry which is preliminary data.</text>
</comment>
<dbReference type="Pfam" id="PF19567">
    <property type="entry name" value="CpsB_CapC"/>
    <property type="match status" value="1"/>
</dbReference>
<sequence length="243" mass="28426">MLFFSKKSFLVDHLEGLIDIHNHILPSIDDGSPDLITTLKMIELYQEIGYKGCIATPHTMEDYYGNDISTITSTYKDTIENLKEFNQDTFIYNASSEYMMDSGFEQLIENENLLFLKDRILLTEFSYFQKPEYVNEVVFNMLQKDISPILAHPERYRYIKGIEEYKDLKDRGFLFQLNLLSIDGHYGKDAQKKAILLLEHNLYDLVGTDAHKPEHLRKIREIQIKSNILTNIQPVIENSKLNF</sequence>
<evidence type="ECO:0000256" key="4">
    <source>
        <dbReference type="ARBA" id="ARBA00051722"/>
    </source>
</evidence>
<dbReference type="PANTHER" id="PTHR39181:SF1">
    <property type="entry name" value="TYROSINE-PROTEIN PHOSPHATASE YWQE"/>
    <property type="match status" value="1"/>
</dbReference>
<dbReference type="InterPro" id="IPR016667">
    <property type="entry name" value="Caps_polysacc_synth_CpsB/CapC"/>
</dbReference>